<feature type="domain" description="SnoaL-like" evidence="1">
    <location>
        <begin position="157"/>
        <end position="265"/>
    </location>
</feature>
<protein>
    <recommendedName>
        <fullName evidence="1">SnoaL-like domain-containing protein</fullName>
    </recommendedName>
</protein>
<gene>
    <name evidence="2" type="ORF">F0U60_41360</name>
</gene>
<dbReference type="Proteomes" id="UP001611383">
    <property type="component" value="Chromosome"/>
</dbReference>
<keyword evidence="3" id="KW-1185">Reference proteome</keyword>
<dbReference type="PANTHER" id="PTHR41252">
    <property type="entry name" value="BLR2505 PROTEIN"/>
    <property type="match status" value="1"/>
</dbReference>
<feature type="domain" description="SnoaL-like" evidence="1">
    <location>
        <begin position="14"/>
        <end position="121"/>
    </location>
</feature>
<reference evidence="2 3" key="1">
    <citation type="submission" date="2019-08" db="EMBL/GenBank/DDBJ databases">
        <title>Archangium and Cystobacter genomes.</title>
        <authorList>
            <person name="Chen I.-C.K."/>
            <person name="Wielgoss S."/>
        </authorList>
    </citation>
    <scope>NUCLEOTIDE SEQUENCE [LARGE SCALE GENOMIC DNA]</scope>
    <source>
        <strain evidence="2 3">Cbm 6</strain>
    </source>
</reference>
<dbReference type="PANTHER" id="PTHR41252:SF1">
    <property type="entry name" value="BLR2505 PROTEIN"/>
    <property type="match status" value="1"/>
</dbReference>
<dbReference type="Gene3D" id="3.10.450.50">
    <property type="match status" value="2"/>
</dbReference>
<evidence type="ECO:0000313" key="2">
    <source>
        <dbReference type="EMBL" id="WNG49854.1"/>
    </source>
</evidence>
<dbReference type="SUPFAM" id="SSF54427">
    <property type="entry name" value="NTF2-like"/>
    <property type="match status" value="2"/>
</dbReference>
<accession>A0ABY9X397</accession>
<dbReference type="InterPro" id="IPR037401">
    <property type="entry name" value="SnoaL-like"/>
</dbReference>
<dbReference type="RefSeq" id="WP_395808253.1">
    <property type="nucleotide sequence ID" value="NZ_CP043494.1"/>
</dbReference>
<sequence length="280" mass="31745">MAEQPDSDSRLRTVQDYFRKVNLRDPGLMELFTDDVQLFFPKFGVSRGKAELARFSQRLTNYLESIEHDIEGFRYVVSGDSIVVEGTERGVTRAGVHWPDNEISQGRFCNVFEFDGPLIRRVHIYVDPDFTSEDLERIRLLRGEAAGHADTRAIASAYFERLRAGAQPDAIASLFSEDIDWDIPGDTQRVPWIGKRKGRAGVAAFLRELREQVEPLRFEVRSLVVEGNEAVALGHLESRVKSTGKIIDSEFALHLTIRNGLIVRYRLFEDSFAVARATSP</sequence>
<name>A0ABY9X397_9BACT</name>
<evidence type="ECO:0000259" key="1">
    <source>
        <dbReference type="Pfam" id="PF12680"/>
    </source>
</evidence>
<dbReference type="EMBL" id="CP043494">
    <property type="protein sequence ID" value="WNG49854.1"/>
    <property type="molecule type" value="Genomic_DNA"/>
</dbReference>
<evidence type="ECO:0000313" key="3">
    <source>
        <dbReference type="Proteomes" id="UP001611383"/>
    </source>
</evidence>
<dbReference type="InterPro" id="IPR032710">
    <property type="entry name" value="NTF2-like_dom_sf"/>
</dbReference>
<organism evidence="2 3">
    <name type="scientific">Archangium minus</name>
    <dbReference type="NCBI Taxonomy" id="83450"/>
    <lineage>
        <taxon>Bacteria</taxon>
        <taxon>Pseudomonadati</taxon>
        <taxon>Myxococcota</taxon>
        <taxon>Myxococcia</taxon>
        <taxon>Myxococcales</taxon>
        <taxon>Cystobacterineae</taxon>
        <taxon>Archangiaceae</taxon>
        <taxon>Archangium</taxon>
    </lineage>
</organism>
<proteinExistence type="predicted"/>
<dbReference type="Pfam" id="PF12680">
    <property type="entry name" value="SnoaL_2"/>
    <property type="match status" value="2"/>
</dbReference>